<dbReference type="SMART" id="SM00912">
    <property type="entry name" value="Haemagg_act"/>
    <property type="match status" value="1"/>
</dbReference>
<gene>
    <name evidence="3" type="ORF">P7V44_00495</name>
    <name evidence="4" type="ORF">Q5E86_03255</name>
</gene>
<dbReference type="NCBIfam" id="TIGR01731">
    <property type="entry name" value="fil_hemag_20aa"/>
    <property type="match status" value="8"/>
</dbReference>
<evidence type="ECO:0000256" key="1">
    <source>
        <dbReference type="SAM" id="SignalP"/>
    </source>
</evidence>
<dbReference type="EMBL" id="JARRYG010000001">
    <property type="protein sequence ID" value="MDG4694712.1"/>
    <property type="molecule type" value="Genomic_DNA"/>
</dbReference>
<evidence type="ECO:0000313" key="4">
    <source>
        <dbReference type="EMBL" id="MDO7855409.1"/>
    </source>
</evidence>
<keyword evidence="6" id="KW-1185">Reference proteome</keyword>
<dbReference type="NCBIfam" id="TIGR01901">
    <property type="entry name" value="adhes_NPXG"/>
    <property type="match status" value="1"/>
</dbReference>
<evidence type="ECO:0000313" key="6">
    <source>
        <dbReference type="Proteomes" id="UP001176478"/>
    </source>
</evidence>
<feature type="signal peptide" evidence="1">
    <location>
        <begin position="1"/>
        <end position="35"/>
    </location>
</feature>
<dbReference type="InterPro" id="IPR011050">
    <property type="entry name" value="Pectin_lyase_fold/virulence"/>
</dbReference>
<dbReference type="SUPFAM" id="SSF51126">
    <property type="entry name" value="Pectin lyase-like"/>
    <property type="match status" value="1"/>
</dbReference>
<proteinExistence type="predicted"/>
<dbReference type="RefSeq" id="WP_166686554.1">
    <property type="nucleotide sequence ID" value="NZ_JARRYG010000001.1"/>
</dbReference>
<evidence type="ECO:0000313" key="3">
    <source>
        <dbReference type="EMBL" id="MDG4694712.1"/>
    </source>
</evidence>
<organism evidence="3 5">
    <name type="scientific">Providencia huashanensis</name>
    <dbReference type="NCBI Taxonomy" id="3037798"/>
    <lineage>
        <taxon>Bacteria</taxon>
        <taxon>Pseudomonadati</taxon>
        <taxon>Pseudomonadota</taxon>
        <taxon>Gammaproteobacteria</taxon>
        <taxon>Enterobacterales</taxon>
        <taxon>Morganellaceae</taxon>
        <taxon>Providencia</taxon>
    </lineage>
</organism>
<dbReference type="Proteomes" id="UP001156701">
    <property type="component" value="Unassembled WGS sequence"/>
</dbReference>
<keyword evidence="1" id="KW-0732">Signal</keyword>
<dbReference type="Pfam" id="PF05860">
    <property type="entry name" value="TPS"/>
    <property type="match status" value="1"/>
</dbReference>
<dbReference type="AlphaFoldDB" id="A0AA42K0E9"/>
<name>A0AA42K0E9_9GAMM</name>
<dbReference type="InterPro" id="IPR008638">
    <property type="entry name" value="FhaB/CdiA-like_TPS"/>
</dbReference>
<sequence length="719" mass="74664">MKKHSDKSIGHPILKIKPLFLSVSVILGSISVAQAAVVNTNGAGVLNQVNGPTIVHIKGASDKGVSHNIYSQFDVDQKGVILNNSAANTNTTLGGQINGNLNLNNGNGPAKVILNEVNSNKASVLGGVIEVAGTNKAQVIVANASGITCDNCGFINTDRVTLTTGKPIVAGGDLLGYNVEKGQIIINSRLQSDSPTDIIARSAVIRGDIHAEEVNVVAGNNFVDASGKQVTKVQGVGYPTSVGVDIAAMGGMYANKITLVSTESGTGVSNKGSLVAGAGGVNIDSTGLVYNQSSRMNSSGGINIKANGLSNSSTILANGDIDIITNNSDLNNVNGQITSNAGNIKLTASRVDNRSGIINARQAMSIVTSGNINNSNGSIRTNNGDLNIKASGTIDNIYNLRNNVINVDERGIRAGNDLTINTSKLYNNNSTVSGRDVTINARDSIYNSSDSQIIAKRKVTLDAASLQNYNSLIKSTNGLTNINLSDTLTNDSYAAISSGRALNIDANIINNKGSLSASAGKSKFNAYTLNNQNGYIKGNNLDIKTTNLSNNEGLIAADSNVVINTTSLNNSRSTGFNSYASKFGVAGHSGGIYAKDGSVTIKANSANNYSGIIVAHNKDALSNGGDVNITLRNDLDNRYGTIQGANTIKLDVNKLDNSNSGLVQAGKDLTIDAFSRVDNYSGGRLTSLGTTTITSPVISNSSNGTILGSMVVLNTYNYY</sequence>
<protein>
    <submittedName>
        <fullName evidence="3">Filamentous hemagglutinin N-terminal domain-containing protein</fullName>
    </submittedName>
</protein>
<dbReference type="Gene3D" id="2.160.20.10">
    <property type="entry name" value="Single-stranded right-handed beta-helix, Pectin lyase-like"/>
    <property type="match status" value="1"/>
</dbReference>
<reference evidence="4" key="2">
    <citation type="submission" date="2023-07" db="EMBL/GenBank/DDBJ databases">
        <authorList>
            <person name="Yang W."/>
            <person name="Chen J."/>
            <person name="Ji P."/>
            <person name="Hu F."/>
        </authorList>
    </citation>
    <scope>NUCLEOTIDE SEQUENCE</scope>
    <source>
        <strain evidence="4">CRE-138-0111</strain>
    </source>
</reference>
<accession>A0AA42K0E9</accession>
<evidence type="ECO:0000259" key="2">
    <source>
        <dbReference type="SMART" id="SM00912"/>
    </source>
</evidence>
<dbReference type="InterPro" id="IPR010069">
    <property type="entry name" value="CdiA_FHA1_rpt"/>
</dbReference>
<dbReference type="InterPro" id="IPR012334">
    <property type="entry name" value="Pectin_lyas_fold"/>
</dbReference>
<comment type="caution">
    <text evidence="3">The sequence shown here is derived from an EMBL/GenBank/DDBJ whole genome shotgun (WGS) entry which is preliminary data.</text>
</comment>
<dbReference type="Proteomes" id="UP001176478">
    <property type="component" value="Unassembled WGS sequence"/>
</dbReference>
<dbReference type="EMBL" id="JAUQTG010000001">
    <property type="protein sequence ID" value="MDO7855409.1"/>
    <property type="molecule type" value="Genomic_DNA"/>
</dbReference>
<evidence type="ECO:0000313" key="5">
    <source>
        <dbReference type="Proteomes" id="UP001156701"/>
    </source>
</evidence>
<feature type="chain" id="PRO_5041434075" evidence="1">
    <location>
        <begin position="36"/>
        <end position="719"/>
    </location>
</feature>
<reference evidence="3" key="1">
    <citation type="submission" date="2023-03" db="EMBL/GenBank/DDBJ databases">
        <title>a new species belonging to Providencia genus.</title>
        <authorList>
            <person name="Yang W."/>
            <person name="Hu F."/>
            <person name="Shen S."/>
            <person name="Ding L."/>
            <person name="Yin D."/>
        </authorList>
    </citation>
    <scope>NUCLEOTIDE SEQUENCE</scope>
    <source>
        <strain evidence="3">CRE-3FA-0001</strain>
    </source>
</reference>
<feature type="domain" description="Filamentous haemagglutinin FhaB/tRNA nuclease CdiA-like TPS" evidence="2">
    <location>
        <begin position="49"/>
        <end position="172"/>
    </location>
</feature>
<reference evidence="4" key="3">
    <citation type="journal article" date="2024" name="Int. J. Antimicrob. Agents">
        <title>Identification of a novel Providencia species showing multi-drug-resistant in three patients with hospital-acquired infection.</title>
        <authorList>
            <person name="Yang W."/>
            <person name="Chen J."/>
            <person name="Yang F."/>
            <person name="Ji P."/>
            <person name="Shen S."/>
            <person name="Yin D."/>
            <person name="Hu F."/>
        </authorList>
    </citation>
    <scope>NUCLEOTIDE SEQUENCE</scope>
    <source>
        <strain evidence="4">CRE-138-0111</strain>
    </source>
</reference>